<sequence>MRLSKSFLGFFINDDESKEGNPRSDAIMATGLRPSNMNRTSIAFLIMLSSRTSLRLFRPQEQAALTSPKLTTKGGCAFSETTRDRESTALPRHSSSRAPRGLRFVSHCSLVLVAARAEVSS</sequence>
<proteinExistence type="predicted"/>
<reference evidence="2 3" key="1">
    <citation type="journal article" date="2014" name="Agronomy (Basel)">
        <title>A Draft Genome Sequence for Ensete ventricosum, the Drought-Tolerant Tree Against Hunger.</title>
        <authorList>
            <person name="Harrison J."/>
            <person name="Moore K.A."/>
            <person name="Paszkiewicz K."/>
            <person name="Jones T."/>
            <person name="Grant M."/>
            <person name="Ambacheew D."/>
            <person name="Muzemil S."/>
            <person name="Studholme D.J."/>
        </authorList>
    </citation>
    <scope>NUCLEOTIDE SEQUENCE [LARGE SCALE GENOMIC DNA]</scope>
</reference>
<evidence type="ECO:0000256" key="1">
    <source>
        <dbReference type="SAM" id="MobiDB-lite"/>
    </source>
</evidence>
<name>A0A426XVR1_ENSVE</name>
<evidence type="ECO:0000313" key="3">
    <source>
        <dbReference type="Proteomes" id="UP000287651"/>
    </source>
</evidence>
<protein>
    <submittedName>
        <fullName evidence="2">Uncharacterized protein</fullName>
    </submittedName>
</protein>
<evidence type="ECO:0000313" key="2">
    <source>
        <dbReference type="EMBL" id="RRT43585.1"/>
    </source>
</evidence>
<feature type="region of interest" description="Disordered" evidence="1">
    <location>
        <begin position="74"/>
        <end position="98"/>
    </location>
</feature>
<dbReference type="EMBL" id="AMZH03017044">
    <property type="protein sequence ID" value="RRT43585.1"/>
    <property type="molecule type" value="Genomic_DNA"/>
</dbReference>
<dbReference type="AlphaFoldDB" id="A0A426XVR1"/>
<organism evidence="2 3">
    <name type="scientific">Ensete ventricosum</name>
    <name type="common">Abyssinian banana</name>
    <name type="synonym">Musa ensete</name>
    <dbReference type="NCBI Taxonomy" id="4639"/>
    <lineage>
        <taxon>Eukaryota</taxon>
        <taxon>Viridiplantae</taxon>
        <taxon>Streptophyta</taxon>
        <taxon>Embryophyta</taxon>
        <taxon>Tracheophyta</taxon>
        <taxon>Spermatophyta</taxon>
        <taxon>Magnoliopsida</taxon>
        <taxon>Liliopsida</taxon>
        <taxon>Zingiberales</taxon>
        <taxon>Musaceae</taxon>
        <taxon>Ensete</taxon>
    </lineage>
</organism>
<comment type="caution">
    <text evidence="2">The sequence shown here is derived from an EMBL/GenBank/DDBJ whole genome shotgun (WGS) entry which is preliminary data.</text>
</comment>
<gene>
    <name evidence="2" type="ORF">B296_00048339</name>
</gene>
<dbReference type="Proteomes" id="UP000287651">
    <property type="component" value="Unassembled WGS sequence"/>
</dbReference>
<accession>A0A426XVR1</accession>